<keyword evidence="4" id="KW-0808">Transferase</keyword>
<dbReference type="AlphaFoldDB" id="W7TUN5"/>
<dbReference type="InterPro" id="IPR002123">
    <property type="entry name" value="Plipid/glycerol_acylTrfase"/>
</dbReference>
<dbReference type="OrthoDB" id="2427554at2759"/>
<evidence type="ECO:0000259" key="3">
    <source>
        <dbReference type="SMART" id="SM00563"/>
    </source>
</evidence>
<feature type="transmembrane region" description="Helical" evidence="2">
    <location>
        <begin position="450"/>
        <end position="472"/>
    </location>
</feature>
<dbReference type="SMART" id="SM00563">
    <property type="entry name" value="PlsC"/>
    <property type="match status" value="1"/>
</dbReference>
<reference evidence="4 5" key="1">
    <citation type="journal article" date="2014" name="Mol. Plant">
        <title>Chromosome Scale Genome Assembly and Transcriptome Profiling of Nannochloropsis gaditana in Nitrogen Depletion.</title>
        <authorList>
            <person name="Corteggiani Carpinelli E."/>
            <person name="Telatin A."/>
            <person name="Vitulo N."/>
            <person name="Forcato C."/>
            <person name="D'Angelo M."/>
            <person name="Schiavon R."/>
            <person name="Vezzi A."/>
            <person name="Giacometti G.M."/>
            <person name="Morosinotto T."/>
            <person name="Valle G."/>
        </authorList>
    </citation>
    <scope>NUCLEOTIDE SEQUENCE [LARGE SCALE GENOMIC DNA]</scope>
    <source>
        <strain evidence="4 5">B-31</strain>
    </source>
</reference>
<dbReference type="GO" id="GO:0016287">
    <property type="term" value="F:glycerone-phosphate O-acyltransferase activity"/>
    <property type="evidence" value="ECO:0007669"/>
    <property type="project" value="TreeGrafter"/>
</dbReference>
<dbReference type="CDD" id="cd07992">
    <property type="entry name" value="LPLAT_AAK14816-like"/>
    <property type="match status" value="1"/>
</dbReference>
<dbReference type="SUPFAM" id="SSF69593">
    <property type="entry name" value="Glycerol-3-phosphate (1)-acyltransferase"/>
    <property type="match status" value="2"/>
</dbReference>
<dbReference type="Proteomes" id="UP000019335">
    <property type="component" value="Chromosome 2"/>
</dbReference>
<dbReference type="GO" id="GO:0008654">
    <property type="term" value="P:phospholipid biosynthetic process"/>
    <property type="evidence" value="ECO:0007669"/>
    <property type="project" value="TreeGrafter"/>
</dbReference>
<keyword evidence="2" id="KW-1133">Transmembrane helix</keyword>
<accession>W7TUN5</accession>
<feature type="domain" description="Phospholipid/glycerol acyltransferase" evidence="3">
    <location>
        <begin position="103"/>
        <end position="301"/>
    </location>
</feature>
<dbReference type="GO" id="GO:0004366">
    <property type="term" value="F:glycerol-3-phosphate O-acyltransferase activity"/>
    <property type="evidence" value="ECO:0007669"/>
    <property type="project" value="TreeGrafter"/>
</dbReference>
<name>W7TUN5_9STRA</name>
<proteinExistence type="predicted"/>
<keyword evidence="2" id="KW-0472">Membrane</keyword>
<evidence type="ECO:0000313" key="4">
    <source>
        <dbReference type="EMBL" id="EWM29867.1"/>
    </source>
</evidence>
<feature type="compositionally biased region" description="Polar residues" evidence="1">
    <location>
        <begin position="623"/>
        <end position="632"/>
    </location>
</feature>
<dbReference type="Pfam" id="PF01553">
    <property type="entry name" value="Acyltransferase"/>
    <property type="match status" value="2"/>
</dbReference>
<evidence type="ECO:0000313" key="5">
    <source>
        <dbReference type="Proteomes" id="UP000019335"/>
    </source>
</evidence>
<dbReference type="EMBL" id="AZIL01000115">
    <property type="protein sequence ID" value="EWM29867.1"/>
    <property type="molecule type" value="Genomic_DNA"/>
</dbReference>
<evidence type="ECO:0000256" key="1">
    <source>
        <dbReference type="SAM" id="MobiDB-lite"/>
    </source>
</evidence>
<keyword evidence="2" id="KW-0812">Transmembrane</keyword>
<organism evidence="4 5">
    <name type="scientific">Nannochloropsis gaditana</name>
    <dbReference type="NCBI Taxonomy" id="72520"/>
    <lineage>
        <taxon>Eukaryota</taxon>
        <taxon>Sar</taxon>
        <taxon>Stramenopiles</taxon>
        <taxon>Ochrophyta</taxon>
        <taxon>Eustigmatophyceae</taxon>
        <taxon>Eustigmatales</taxon>
        <taxon>Monodopsidaceae</taxon>
        <taxon>Nannochloropsis</taxon>
    </lineage>
</organism>
<feature type="region of interest" description="Disordered" evidence="1">
    <location>
        <begin position="623"/>
        <end position="656"/>
    </location>
</feature>
<feature type="transmembrane region" description="Helical" evidence="2">
    <location>
        <begin position="533"/>
        <end position="554"/>
    </location>
</feature>
<protein>
    <submittedName>
        <fullName evidence="4">Glycerol-3-phosphate o-acyltransferase</fullName>
    </submittedName>
</protein>
<evidence type="ECO:0000256" key="2">
    <source>
        <dbReference type="SAM" id="Phobius"/>
    </source>
</evidence>
<dbReference type="PANTHER" id="PTHR31605:SF0">
    <property type="entry name" value="GLYCEROL-3-PHOSPHATE O-ACYLTRANSFERASE 1"/>
    <property type="match status" value="1"/>
</dbReference>
<dbReference type="InterPro" id="IPR052744">
    <property type="entry name" value="GPAT/DAPAT"/>
</dbReference>
<dbReference type="PANTHER" id="PTHR31605">
    <property type="entry name" value="GLYCEROL-3-PHOSPHATE O-ACYLTRANSFERASE 1"/>
    <property type="match status" value="1"/>
</dbReference>
<feature type="transmembrane region" description="Helical" evidence="2">
    <location>
        <begin position="502"/>
        <end position="521"/>
    </location>
</feature>
<feature type="compositionally biased region" description="Basic and acidic residues" evidence="1">
    <location>
        <begin position="635"/>
        <end position="650"/>
    </location>
</feature>
<keyword evidence="4" id="KW-0012">Acyltransferase</keyword>
<gene>
    <name evidence="4" type="ORF">Naga_100106g21</name>
</gene>
<sequence length="732" mass="81921">MPSRSTIEVIKGDNNQNNLAYCLVVVILLAVDANPIKVIATSIGIPARWFAYPCLAMLVHLFLTHSQEFLYDGVRVFFRSILSIFFRQIDIVGIDNIPKHGPIIFSGNHSNQFVDGLMVLTTAQHRVGFLIAEKSYKHPVVGTFAKLAGAVPVTRPQDSARPMQGTIVIRGRHVEGQGTVFLRDLVPGDKVRIKGQADQYKVETVASDESLTLSEDGPLPPAQATAASAFEKLAKVDQSRVYNAVFEHLKQGRCIGIFPEGGSHDRTDLLPLKMGIALIALGMVDKYNITVPIVPVGLNYFRGHRFRGRVVVEFGPPIRVPEDLIELYRSNRREAYQRLMAEVEDGMRATLVTAPDYHALHLVYTARRLFQKDNWIPSPGEKMDLNRRFAEGYKILMSKYGDERPAALNELERRLNDYQKTLHRLGLRDYQVPTLREDDSLRLCYTIAHLFLVFTLAMLPSLVLNAPVGVIARFVSSREQKKALAASRVKIEARDVIMSKKITLSIVLVPTLWIVYAVLLLRFTSLPPSTVAVLFFSCPIFSYLGVMATEAGILDAKDLKPVLLRLLPGARKKMATLPAERTLLQHDLRAYIHEIGPELGSLYTDKTVKWEEYIRKSSSATDLQSLLPSGSPNGKDGRAETEDTRGERNGHASSLSFTSPALAQAVNGRGTPSPLTFKPDEQFNKKDAKCTCVFRYLIGSKLSNNTRPVKLFSLEERKMRYAKYLAYTKKLR</sequence>
<keyword evidence="5" id="KW-1185">Reference proteome</keyword>
<comment type="caution">
    <text evidence="4">The sequence shown here is derived from an EMBL/GenBank/DDBJ whole genome shotgun (WGS) entry which is preliminary data.</text>
</comment>